<sequence>MTHVFANMSRRRLLLSSVAGGLLAACTNARSSAENPSAAEAQYADTDWRTLTEAEWRERLPRDAFNVLRKEDTERAGSSPLDDEKREGTFHCKGCDLPLFKSEWKYDSGTGWPSFWSYIEGSLGFKDDNKLFYTRTEYHCARCLGHQGHVFEDGPQPTGLRYCNNGVALTFKPASA</sequence>
<feature type="chain" id="PRO_5017357411" description="peptide-methionine (R)-S-oxide reductase" evidence="4">
    <location>
        <begin position="25"/>
        <end position="176"/>
    </location>
</feature>
<keyword evidence="4" id="KW-0732">Signal</keyword>
<evidence type="ECO:0000256" key="3">
    <source>
        <dbReference type="ARBA" id="ARBA00048488"/>
    </source>
</evidence>
<dbReference type="PANTHER" id="PTHR10173:SF57">
    <property type="entry name" value="PEPTIDE-METHIONINE (R)-S-OXIDE REDUCTASE"/>
    <property type="match status" value="1"/>
</dbReference>
<dbReference type="PROSITE" id="PS51790">
    <property type="entry name" value="MSRB"/>
    <property type="match status" value="1"/>
</dbReference>
<evidence type="ECO:0000313" key="7">
    <source>
        <dbReference type="Proteomes" id="UP000265845"/>
    </source>
</evidence>
<proteinExistence type="predicted"/>
<evidence type="ECO:0000256" key="4">
    <source>
        <dbReference type="SAM" id="SignalP"/>
    </source>
</evidence>
<comment type="caution">
    <text evidence="6">The sequence shown here is derived from an EMBL/GenBank/DDBJ whole genome shotgun (WGS) entry which is preliminary data.</text>
</comment>
<keyword evidence="7" id="KW-1185">Reference proteome</keyword>
<dbReference type="EC" id="1.8.4.12" evidence="1"/>
<dbReference type="GO" id="GO:0006979">
    <property type="term" value="P:response to oxidative stress"/>
    <property type="evidence" value="ECO:0007669"/>
    <property type="project" value="InterPro"/>
</dbReference>
<evidence type="ECO:0000256" key="2">
    <source>
        <dbReference type="ARBA" id="ARBA00023002"/>
    </source>
</evidence>
<evidence type="ECO:0000256" key="1">
    <source>
        <dbReference type="ARBA" id="ARBA00012499"/>
    </source>
</evidence>
<accession>A0A399RQY0</accession>
<reference evidence="6 7" key="1">
    <citation type="submission" date="2018-08" db="EMBL/GenBank/DDBJ databases">
        <title>Henriciella mobilis sp. nov., isolated from seawater.</title>
        <authorList>
            <person name="Cheng H."/>
            <person name="Wu Y.-H."/>
            <person name="Xu X.-W."/>
            <person name="Guo L.-L."/>
        </authorList>
    </citation>
    <scope>NUCLEOTIDE SEQUENCE [LARGE SCALE GENOMIC DNA]</scope>
    <source>
        <strain evidence="6 7">CCUG67844</strain>
    </source>
</reference>
<dbReference type="InterPro" id="IPR011057">
    <property type="entry name" value="Mss4-like_sf"/>
</dbReference>
<dbReference type="Proteomes" id="UP000265845">
    <property type="component" value="Unassembled WGS sequence"/>
</dbReference>
<dbReference type="PROSITE" id="PS51318">
    <property type="entry name" value="TAT"/>
    <property type="match status" value="1"/>
</dbReference>
<dbReference type="OrthoDB" id="9785497at2"/>
<name>A0A399RQY0_9PROT</name>
<dbReference type="Pfam" id="PF01641">
    <property type="entry name" value="SelR"/>
    <property type="match status" value="1"/>
</dbReference>
<dbReference type="PANTHER" id="PTHR10173">
    <property type="entry name" value="METHIONINE SULFOXIDE REDUCTASE"/>
    <property type="match status" value="1"/>
</dbReference>
<dbReference type="InterPro" id="IPR006311">
    <property type="entry name" value="TAT_signal"/>
</dbReference>
<keyword evidence="2 6" id="KW-0560">Oxidoreductase</keyword>
<dbReference type="NCBIfam" id="TIGR00357">
    <property type="entry name" value="peptide-methionine (R)-S-oxide reductase MsrB"/>
    <property type="match status" value="1"/>
</dbReference>
<evidence type="ECO:0000313" key="6">
    <source>
        <dbReference type="EMBL" id="RIJ32272.1"/>
    </source>
</evidence>
<dbReference type="GO" id="GO:0033743">
    <property type="term" value="F:peptide-methionine (R)-S-oxide reductase activity"/>
    <property type="evidence" value="ECO:0007669"/>
    <property type="project" value="UniProtKB-EC"/>
</dbReference>
<feature type="signal peptide" evidence="4">
    <location>
        <begin position="1"/>
        <end position="24"/>
    </location>
</feature>
<feature type="domain" description="MsrB" evidence="5">
    <location>
        <begin position="53"/>
        <end position="174"/>
    </location>
</feature>
<dbReference type="Gene3D" id="2.170.150.20">
    <property type="entry name" value="Peptide methionine sulfoxide reductase"/>
    <property type="match status" value="1"/>
</dbReference>
<protein>
    <recommendedName>
        <fullName evidence="1">peptide-methionine (R)-S-oxide reductase</fullName>
        <ecNumber evidence="1">1.8.4.12</ecNumber>
    </recommendedName>
</protein>
<dbReference type="RefSeq" id="WP_119453759.1">
    <property type="nucleotide sequence ID" value="NZ_QWGA01000003.1"/>
</dbReference>
<gene>
    <name evidence="6" type="primary">msrB</name>
    <name evidence="6" type="ORF">D1222_06875</name>
</gene>
<evidence type="ECO:0000259" key="5">
    <source>
        <dbReference type="PROSITE" id="PS51790"/>
    </source>
</evidence>
<comment type="catalytic activity">
    <reaction evidence="3">
        <text>L-methionyl-[protein] + [thioredoxin]-disulfide + H2O = L-methionyl-(R)-S-oxide-[protein] + [thioredoxin]-dithiol</text>
        <dbReference type="Rhea" id="RHEA:24164"/>
        <dbReference type="Rhea" id="RHEA-COMP:10698"/>
        <dbReference type="Rhea" id="RHEA-COMP:10700"/>
        <dbReference type="Rhea" id="RHEA-COMP:12313"/>
        <dbReference type="Rhea" id="RHEA-COMP:12314"/>
        <dbReference type="ChEBI" id="CHEBI:15377"/>
        <dbReference type="ChEBI" id="CHEBI:16044"/>
        <dbReference type="ChEBI" id="CHEBI:29950"/>
        <dbReference type="ChEBI" id="CHEBI:45764"/>
        <dbReference type="ChEBI" id="CHEBI:50058"/>
        <dbReference type="EC" id="1.8.4.12"/>
    </reaction>
</comment>
<dbReference type="GO" id="GO:0030091">
    <property type="term" value="P:protein repair"/>
    <property type="evidence" value="ECO:0007669"/>
    <property type="project" value="InterPro"/>
</dbReference>
<dbReference type="InterPro" id="IPR028427">
    <property type="entry name" value="Met_Sox_Rdtase_MsrB"/>
</dbReference>
<dbReference type="SUPFAM" id="SSF51316">
    <property type="entry name" value="Mss4-like"/>
    <property type="match status" value="1"/>
</dbReference>
<dbReference type="InterPro" id="IPR002579">
    <property type="entry name" value="Met_Sox_Rdtase_MsrB_dom"/>
</dbReference>
<organism evidence="6 7">
    <name type="scientific">Henriciella algicola</name>
    <dbReference type="NCBI Taxonomy" id="1608422"/>
    <lineage>
        <taxon>Bacteria</taxon>
        <taxon>Pseudomonadati</taxon>
        <taxon>Pseudomonadota</taxon>
        <taxon>Alphaproteobacteria</taxon>
        <taxon>Hyphomonadales</taxon>
        <taxon>Hyphomonadaceae</taxon>
        <taxon>Henriciella</taxon>
    </lineage>
</organism>
<dbReference type="EMBL" id="QWGA01000003">
    <property type="protein sequence ID" value="RIJ32272.1"/>
    <property type="molecule type" value="Genomic_DNA"/>
</dbReference>
<dbReference type="AlphaFoldDB" id="A0A399RQY0"/>
<dbReference type="GO" id="GO:0005737">
    <property type="term" value="C:cytoplasm"/>
    <property type="evidence" value="ECO:0007669"/>
    <property type="project" value="TreeGrafter"/>
</dbReference>